<dbReference type="EMBL" id="JAAGWQ010000053">
    <property type="protein sequence ID" value="KAF5673459.1"/>
    <property type="molecule type" value="Genomic_DNA"/>
</dbReference>
<dbReference type="AlphaFoldDB" id="A0A8H5WXB2"/>
<accession>A0A8H5WXB2</accession>
<evidence type="ECO:0000256" key="1">
    <source>
        <dbReference type="SAM" id="MobiDB-lite"/>
    </source>
</evidence>
<evidence type="ECO:0000313" key="3">
    <source>
        <dbReference type="Proteomes" id="UP000567885"/>
    </source>
</evidence>
<gene>
    <name evidence="2" type="ORF">FHETE_3373</name>
</gene>
<name>A0A8H5WXB2_FUSHE</name>
<evidence type="ECO:0000313" key="2">
    <source>
        <dbReference type="EMBL" id="KAF5673459.1"/>
    </source>
</evidence>
<sequence length="166" mass="18150">MPRLILADIARSQVRHPLPLGSTNKQHLFKSLSSFTTSVGPTSVPRTQFPAPTQPKAGTCRKGEGRTTWMEALDEAEDEVYRYFNKGALESQLPSVSGPGLSPKDPQLKQAFDFGRQLASNIVHQGPISAETIFSAAGYWLCMITDSSSNNKLKEGASSRVILPRF</sequence>
<reference evidence="2 3" key="1">
    <citation type="submission" date="2020-05" db="EMBL/GenBank/DDBJ databases">
        <title>Identification and distribution of gene clusters putatively required for synthesis of sphingolipid metabolism inhibitors in phylogenetically diverse species of the filamentous fungus Fusarium.</title>
        <authorList>
            <person name="Kim H.-S."/>
            <person name="Busman M."/>
            <person name="Brown D.W."/>
            <person name="Divon H."/>
            <person name="Uhlig S."/>
            <person name="Proctor R.H."/>
        </authorList>
    </citation>
    <scope>NUCLEOTIDE SEQUENCE [LARGE SCALE GENOMIC DNA]</scope>
    <source>
        <strain evidence="2 3">NRRL 20693</strain>
    </source>
</reference>
<keyword evidence="3" id="KW-1185">Reference proteome</keyword>
<comment type="caution">
    <text evidence="2">The sequence shown here is derived from an EMBL/GenBank/DDBJ whole genome shotgun (WGS) entry which is preliminary data.</text>
</comment>
<dbReference type="Proteomes" id="UP000567885">
    <property type="component" value="Unassembled WGS sequence"/>
</dbReference>
<feature type="region of interest" description="Disordered" evidence="1">
    <location>
        <begin position="40"/>
        <end position="62"/>
    </location>
</feature>
<protein>
    <submittedName>
        <fullName evidence="2">Uncharacterized protein</fullName>
    </submittedName>
</protein>
<organism evidence="2 3">
    <name type="scientific">Fusarium heterosporum</name>
    <dbReference type="NCBI Taxonomy" id="42747"/>
    <lineage>
        <taxon>Eukaryota</taxon>
        <taxon>Fungi</taxon>
        <taxon>Dikarya</taxon>
        <taxon>Ascomycota</taxon>
        <taxon>Pezizomycotina</taxon>
        <taxon>Sordariomycetes</taxon>
        <taxon>Hypocreomycetidae</taxon>
        <taxon>Hypocreales</taxon>
        <taxon>Nectriaceae</taxon>
        <taxon>Fusarium</taxon>
        <taxon>Fusarium heterosporum species complex</taxon>
    </lineage>
</organism>
<proteinExistence type="predicted"/>